<keyword evidence="3" id="KW-1185">Reference proteome</keyword>
<gene>
    <name evidence="1" type="ORF">LITE_LOCUS35368</name>
    <name evidence="2" type="ORF">LITE_LOCUS43849</name>
</gene>
<sequence>MMKRLLIWEISRVMCGSTLQR</sequence>
<dbReference type="AlphaFoldDB" id="A0AAV0QPQ4"/>
<name>A0AAV0QPQ4_9ROSI</name>
<evidence type="ECO:0000313" key="3">
    <source>
        <dbReference type="Proteomes" id="UP001154282"/>
    </source>
</evidence>
<protein>
    <submittedName>
        <fullName evidence="2">Uncharacterized protein</fullName>
    </submittedName>
</protein>
<dbReference type="EMBL" id="CAMGYJ010000008">
    <property type="protein sequence ID" value="CAI0462467.1"/>
    <property type="molecule type" value="Genomic_DNA"/>
</dbReference>
<reference evidence="2" key="1">
    <citation type="submission" date="2022-08" db="EMBL/GenBank/DDBJ databases">
        <authorList>
            <person name="Gutierrez-Valencia J."/>
        </authorList>
    </citation>
    <scope>NUCLEOTIDE SEQUENCE</scope>
</reference>
<comment type="caution">
    <text evidence="2">The sequence shown here is derived from an EMBL/GenBank/DDBJ whole genome shotgun (WGS) entry which is preliminary data.</text>
</comment>
<evidence type="ECO:0000313" key="2">
    <source>
        <dbReference type="EMBL" id="CAI0546148.1"/>
    </source>
</evidence>
<dbReference type="Proteomes" id="UP001154282">
    <property type="component" value="Unassembled WGS sequence"/>
</dbReference>
<evidence type="ECO:0000313" key="1">
    <source>
        <dbReference type="EMBL" id="CAI0462467.1"/>
    </source>
</evidence>
<proteinExistence type="predicted"/>
<accession>A0AAV0QPQ4</accession>
<organism evidence="2 3">
    <name type="scientific">Linum tenue</name>
    <dbReference type="NCBI Taxonomy" id="586396"/>
    <lineage>
        <taxon>Eukaryota</taxon>
        <taxon>Viridiplantae</taxon>
        <taxon>Streptophyta</taxon>
        <taxon>Embryophyta</taxon>
        <taxon>Tracheophyta</taxon>
        <taxon>Spermatophyta</taxon>
        <taxon>Magnoliopsida</taxon>
        <taxon>eudicotyledons</taxon>
        <taxon>Gunneridae</taxon>
        <taxon>Pentapetalae</taxon>
        <taxon>rosids</taxon>
        <taxon>fabids</taxon>
        <taxon>Malpighiales</taxon>
        <taxon>Linaceae</taxon>
        <taxon>Linum</taxon>
    </lineage>
</organism>
<dbReference type="EMBL" id="CAMGYJ010000009">
    <property type="protein sequence ID" value="CAI0546148.1"/>
    <property type="molecule type" value="Genomic_DNA"/>
</dbReference>